<dbReference type="Pfam" id="PF04945">
    <property type="entry name" value="YHS"/>
    <property type="match status" value="1"/>
</dbReference>
<dbReference type="InterPro" id="IPR011017">
    <property type="entry name" value="TRASH_dom"/>
</dbReference>
<dbReference type="AlphaFoldDB" id="A0A286TT58"/>
<evidence type="ECO:0000256" key="1">
    <source>
        <dbReference type="SAM" id="MobiDB-lite"/>
    </source>
</evidence>
<dbReference type="InterPro" id="IPR009078">
    <property type="entry name" value="Ferritin-like_SF"/>
</dbReference>
<dbReference type="RefSeq" id="WP_096892238.1">
    <property type="nucleotide sequence ID" value="NZ_BAOS01000001.1"/>
</dbReference>
<feature type="region of interest" description="Disordered" evidence="1">
    <location>
        <begin position="111"/>
        <end position="130"/>
    </location>
</feature>
<dbReference type="InterPro" id="IPR007029">
    <property type="entry name" value="YHS_dom"/>
</dbReference>
<dbReference type="SMART" id="SM00746">
    <property type="entry name" value="TRASH"/>
    <property type="match status" value="1"/>
</dbReference>
<feature type="domain" description="TRASH" evidence="2">
    <location>
        <begin position="36"/>
        <end position="73"/>
    </location>
</feature>
<reference evidence="4" key="1">
    <citation type="journal article" date="2017" name="Environ. Microbiol. Rep.">
        <title>Genetic Diversity of Marine Anaerobic Ammonium-Oxidizing Bacteria as Revealed by Genomic and Proteomic Analyses of 'Candidatus Scalindua japonica'.</title>
        <authorList>
            <person name="Oshiki M."/>
            <person name="Mizuto K."/>
            <person name="Kimura Z."/>
            <person name="Kindaichi T."/>
            <person name="Satoh H."/>
            <person name="Okabe S."/>
        </authorList>
    </citation>
    <scope>NUCLEOTIDE SEQUENCE [LARGE SCALE GENOMIC DNA]</scope>
    <source>
        <strain evidence="4">husup-a2</strain>
    </source>
</reference>
<organism evidence="3 4">
    <name type="scientific">Candidatus Scalindua japonica</name>
    <dbReference type="NCBI Taxonomy" id="1284222"/>
    <lineage>
        <taxon>Bacteria</taxon>
        <taxon>Pseudomonadati</taxon>
        <taxon>Planctomycetota</taxon>
        <taxon>Candidatus Brocadiia</taxon>
        <taxon>Candidatus Brocadiales</taxon>
        <taxon>Candidatus Scalinduaceae</taxon>
        <taxon>Candidatus Scalindua</taxon>
    </lineage>
</organism>
<sequence>MRKALILGLVFAFLLGLSVTYTNNLALASSVRMVTDRVCTMQIAKDKAKTYKKDGYKYYFCSRKCKKIFKKNSEKYACICPKKSDGCGCFHCKGTGELCDCSEISVYTESHSGGHEHEEEAEDESGGHSH</sequence>
<protein>
    <submittedName>
        <fullName evidence="3">P-type ATPase</fullName>
    </submittedName>
</protein>
<evidence type="ECO:0000313" key="4">
    <source>
        <dbReference type="Proteomes" id="UP000218542"/>
    </source>
</evidence>
<name>A0A286TT58_9BACT</name>
<dbReference type="InterPro" id="IPR012348">
    <property type="entry name" value="RNR-like"/>
</dbReference>
<evidence type="ECO:0000259" key="2">
    <source>
        <dbReference type="SMART" id="SM00746"/>
    </source>
</evidence>
<dbReference type="GO" id="GO:0016491">
    <property type="term" value="F:oxidoreductase activity"/>
    <property type="evidence" value="ECO:0007669"/>
    <property type="project" value="InterPro"/>
</dbReference>
<keyword evidence="4" id="KW-1185">Reference proteome</keyword>
<comment type="caution">
    <text evidence="3">The sequence shown here is derived from an EMBL/GenBank/DDBJ whole genome shotgun (WGS) entry which is preliminary data.</text>
</comment>
<evidence type="ECO:0000313" key="3">
    <source>
        <dbReference type="EMBL" id="GAX59092.1"/>
    </source>
</evidence>
<dbReference type="EMBL" id="BAOS01000001">
    <property type="protein sequence ID" value="GAX59092.1"/>
    <property type="molecule type" value="Genomic_DNA"/>
</dbReference>
<dbReference type="Proteomes" id="UP000218542">
    <property type="component" value="Unassembled WGS sequence"/>
</dbReference>
<dbReference type="SUPFAM" id="SSF47240">
    <property type="entry name" value="Ferritin-like"/>
    <property type="match status" value="1"/>
</dbReference>
<dbReference type="Gene3D" id="1.10.620.20">
    <property type="entry name" value="Ribonucleotide Reductase, subunit A"/>
    <property type="match status" value="1"/>
</dbReference>
<accession>A0A286TT58</accession>
<gene>
    <name evidence="3" type="ORF">SCALIN_C01_0023</name>
</gene>
<proteinExistence type="predicted"/>